<comment type="caution">
    <text evidence="11">The sequence shown here is derived from an EMBL/GenBank/DDBJ whole genome shotgun (WGS) entry which is preliminary data.</text>
</comment>
<dbReference type="NCBIfam" id="TIGR00217">
    <property type="entry name" value="malQ"/>
    <property type="match status" value="1"/>
</dbReference>
<evidence type="ECO:0000256" key="3">
    <source>
        <dbReference type="ARBA" id="ARBA00012560"/>
    </source>
</evidence>
<evidence type="ECO:0000256" key="5">
    <source>
        <dbReference type="ARBA" id="ARBA00022676"/>
    </source>
</evidence>
<evidence type="ECO:0000256" key="10">
    <source>
        <dbReference type="RuleBase" id="RU361207"/>
    </source>
</evidence>
<evidence type="ECO:0000256" key="6">
    <source>
        <dbReference type="ARBA" id="ARBA00022679"/>
    </source>
</evidence>
<keyword evidence="6 10" id="KW-0808">Transferase</keyword>
<keyword evidence="7 10" id="KW-0119">Carbohydrate metabolism</keyword>
<organism evidence="11 12">
    <name type="scientific">Krasilnikovia cinnamomea</name>
    <dbReference type="NCBI Taxonomy" id="349313"/>
    <lineage>
        <taxon>Bacteria</taxon>
        <taxon>Bacillati</taxon>
        <taxon>Actinomycetota</taxon>
        <taxon>Actinomycetes</taxon>
        <taxon>Micromonosporales</taxon>
        <taxon>Micromonosporaceae</taxon>
        <taxon>Krasilnikovia</taxon>
    </lineage>
</organism>
<dbReference type="InterPro" id="IPR017853">
    <property type="entry name" value="GH"/>
</dbReference>
<comment type="catalytic activity">
    <reaction evidence="1 10">
        <text>Transfers a segment of a (1-&gt;4)-alpha-D-glucan to a new position in an acceptor, which may be glucose or a (1-&gt;4)-alpha-D-glucan.</text>
        <dbReference type="EC" id="2.4.1.25"/>
    </reaction>
</comment>
<dbReference type="Proteomes" id="UP000292564">
    <property type="component" value="Unassembled WGS sequence"/>
</dbReference>
<evidence type="ECO:0000256" key="7">
    <source>
        <dbReference type="ARBA" id="ARBA00023277"/>
    </source>
</evidence>
<evidence type="ECO:0000313" key="12">
    <source>
        <dbReference type="Proteomes" id="UP000292564"/>
    </source>
</evidence>
<evidence type="ECO:0000256" key="4">
    <source>
        <dbReference type="ARBA" id="ARBA00020295"/>
    </source>
</evidence>
<evidence type="ECO:0000256" key="2">
    <source>
        <dbReference type="ARBA" id="ARBA00005684"/>
    </source>
</evidence>
<dbReference type="GO" id="GO:0004134">
    <property type="term" value="F:4-alpha-glucanotransferase activity"/>
    <property type="evidence" value="ECO:0007669"/>
    <property type="project" value="UniProtKB-EC"/>
</dbReference>
<evidence type="ECO:0000256" key="8">
    <source>
        <dbReference type="ARBA" id="ARBA00031423"/>
    </source>
</evidence>
<gene>
    <name evidence="11" type="ORF">EV385_1251</name>
</gene>
<dbReference type="InterPro" id="IPR003385">
    <property type="entry name" value="Glyco_hydro_77"/>
</dbReference>
<evidence type="ECO:0000256" key="9">
    <source>
        <dbReference type="ARBA" id="ARBA00031501"/>
    </source>
</evidence>
<evidence type="ECO:0000313" key="11">
    <source>
        <dbReference type="EMBL" id="RZU49499.1"/>
    </source>
</evidence>
<dbReference type="EC" id="2.4.1.25" evidence="3 10"/>
<dbReference type="EMBL" id="SHKY01000001">
    <property type="protein sequence ID" value="RZU49499.1"/>
    <property type="molecule type" value="Genomic_DNA"/>
</dbReference>
<name>A0A4Q7ZHE5_9ACTN</name>
<comment type="similarity">
    <text evidence="2 10">Belongs to the disproportionating enzyme family.</text>
</comment>
<dbReference type="OrthoDB" id="9811841at2"/>
<dbReference type="Pfam" id="PF02446">
    <property type="entry name" value="Glyco_hydro_77"/>
    <property type="match status" value="1"/>
</dbReference>
<protein>
    <recommendedName>
        <fullName evidence="4 10">4-alpha-glucanotransferase</fullName>
        <ecNumber evidence="3 10">2.4.1.25</ecNumber>
    </recommendedName>
    <alternativeName>
        <fullName evidence="8 10">Amylomaltase</fullName>
    </alternativeName>
    <alternativeName>
        <fullName evidence="9 10">Disproportionating enzyme</fullName>
    </alternativeName>
</protein>
<proteinExistence type="inferred from homology"/>
<sequence length="635" mass="68955">MTTWRDQVIGELAPLGLQDTFIDAFGNERSVSDATLARLREQLGDAPRPTPATVPLVGWPDWGHSELVGELVCENGEVWQLDGWLPPEVPYGYHRLTGPLAANRLIVVAPRTFAEPERGFGIAAQLYAARSHTSWGIGDFADLAWLARRTAAAGGRAVLVSPMHAARPSRHQNPSPYAPASRLFLNLLHIAVAEIPDAGLADLSDLADAGEALNECDRIDRDAAFALKMAALERIWAAVGGEPGPDFEAYVAEQGPALHRFAVWSALSEHHEGAWWDWPEGYRRPDTAEVARFAATHADRVRFWAWCQWVADRQLAHACGQGADVVLDLAVGFDAGGADGWAYQDLVAFGFEIGCPSDHGNPGGQRWGVAPFDPARLAAAEYAPFVAMVRAGLRHAKALRIDHVMGLWRLFWVPLGGGPDDGVYVRYHGDALLGILRLEAQRAGAWVVGEDMGTLEERALRVMADAGTLSYRVSTRTHPDEFPERAMVACETHDQPTIGGLLDGSDLRTCQRIGKRVDLDAQAALRRRIAGVAGLDPAGLDRSGRPEIEQAVAAMYAELSASRSRLAVATLDDLAGVRVRPNIPGTIDEHPNWRIPLPLPIHDLFERALARRVLATLAADRSPRPQSGDGEQLAA</sequence>
<dbReference type="Gene3D" id="3.20.20.80">
    <property type="entry name" value="Glycosidases"/>
    <property type="match status" value="1"/>
</dbReference>
<dbReference type="SUPFAM" id="SSF51445">
    <property type="entry name" value="(Trans)glycosidases"/>
    <property type="match status" value="1"/>
</dbReference>
<keyword evidence="5 10" id="KW-0328">Glycosyltransferase</keyword>
<dbReference type="AlphaFoldDB" id="A0A4Q7ZHE5"/>
<dbReference type="PANTHER" id="PTHR32438:SF5">
    <property type="entry name" value="4-ALPHA-GLUCANOTRANSFERASE DPE1, CHLOROPLASTIC_AMYLOPLASTIC"/>
    <property type="match status" value="1"/>
</dbReference>
<keyword evidence="12" id="KW-1185">Reference proteome</keyword>
<dbReference type="PANTHER" id="PTHR32438">
    <property type="entry name" value="4-ALPHA-GLUCANOTRANSFERASE DPE1, CHLOROPLASTIC/AMYLOPLASTIC"/>
    <property type="match status" value="1"/>
</dbReference>
<dbReference type="GO" id="GO:0005975">
    <property type="term" value="P:carbohydrate metabolic process"/>
    <property type="evidence" value="ECO:0007669"/>
    <property type="project" value="InterPro"/>
</dbReference>
<dbReference type="RefSeq" id="WP_130508567.1">
    <property type="nucleotide sequence ID" value="NZ_SHKY01000001.1"/>
</dbReference>
<accession>A0A4Q7ZHE5</accession>
<reference evidence="11 12" key="1">
    <citation type="submission" date="2019-02" db="EMBL/GenBank/DDBJ databases">
        <title>Sequencing the genomes of 1000 actinobacteria strains.</title>
        <authorList>
            <person name="Klenk H.-P."/>
        </authorList>
    </citation>
    <scope>NUCLEOTIDE SEQUENCE [LARGE SCALE GENOMIC DNA]</scope>
    <source>
        <strain evidence="11 12">DSM 45162</strain>
    </source>
</reference>
<evidence type="ECO:0000256" key="1">
    <source>
        <dbReference type="ARBA" id="ARBA00000439"/>
    </source>
</evidence>